<sequence length="147" mass="16482">MRSGKSSEAPLTQALASVEGALVLLLYLSLLTEIIAMAMGRYSDTSNDNSKGKGGPSRPPVVHVGKKSCGMCHDKKNIRSLDNLWRRMQKATNQMRLVNLRHHMITKVMMEARMQAREREREKLHQKKEKLFAGVLKPGWGTAVRGV</sequence>
<keyword evidence="3" id="KW-1185">Reference proteome</keyword>
<reference evidence="2 3" key="1">
    <citation type="submission" date="2024-02" db="EMBL/GenBank/DDBJ databases">
        <title>Chromosome-scale genome assembly of the rough periwinkle Littorina saxatilis.</title>
        <authorList>
            <person name="De Jode A."/>
            <person name="Faria R."/>
            <person name="Formenti G."/>
            <person name="Sims Y."/>
            <person name="Smith T.P."/>
            <person name="Tracey A."/>
            <person name="Wood J.M.D."/>
            <person name="Zagrodzka Z.B."/>
            <person name="Johannesson K."/>
            <person name="Butlin R.K."/>
            <person name="Leder E.H."/>
        </authorList>
    </citation>
    <scope>NUCLEOTIDE SEQUENCE [LARGE SCALE GENOMIC DNA]</scope>
    <source>
        <strain evidence="2">Snail1</strain>
        <tissue evidence="2">Muscle</tissue>
    </source>
</reference>
<gene>
    <name evidence="2" type="ORF">V1264_006643</name>
</gene>
<proteinExistence type="predicted"/>
<evidence type="ECO:0000256" key="1">
    <source>
        <dbReference type="SAM" id="Phobius"/>
    </source>
</evidence>
<protein>
    <submittedName>
        <fullName evidence="2">Uncharacterized protein</fullName>
    </submittedName>
</protein>
<keyword evidence="1" id="KW-1133">Transmembrane helix</keyword>
<keyword evidence="1" id="KW-0812">Transmembrane</keyword>
<evidence type="ECO:0000313" key="2">
    <source>
        <dbReference type="EMBL" id="KAK7095199.1"/>
    </source>
</evidence>
<keyword evidence="1" id="KW-0472">Membrane</keyword>
<organism evidence="2 3">
    <name type="scientific">Littorina saxatilis</name>
    <dbReference type="NCBI Taxonomy" id="31220"/>
    <lineage>
        <taxon>Eukaryota</taxon>
        <taxon>Metazoa</taxon>
        <taxon>Spiralia</taxon>
        <taxon>Lophotrochozoa</taxon>
        <taxon>Mollusca</taxon>
        <taxon>Gastropoda</taxon>
        <taxon>Caenogastropoda</taxon>
        <taxon>Littorinimorpha</taxon>
        <taxon>Littorinoidea</taxon>
        <taxon>Littorinidae</taxon>
        <taxon>Littorina</taxon>
    </lineage>
</organism>
<comment type="caution">
    <text evidence="2">The sequence shown here is derived from an EMBL/GenBank/DDBJ whole genome shotgun (WGS) entry which is preliminary data.</text>
</comment>
<dbReference type="AlphaFoldDB" id="A0AAN9AZV7"/>
<dbReference type="Proteomes" id="UP001374579">
    <property type="component" value="Unassembled WGS sequence"/>
</dbReference>
<feature type="transmembrane region" description="Helical" evidence="1">
    <location>
        <begin position="20"/>
        <end position="40"/>
    </location>
</feature>
<evidence type="ECO:0000313" key="3">
    <source>
        <dbReference type="Proteomes" id="UP001374579"/>
    </source>
</evidence>
<accession>A0AAN9AZV7</accession>
<dbReference type="EMBL" id="JBAMIC010000018">
    <property type="protein sequence ID" value="KAK7095199.1"/>
    <property type="molecule type" value="Genomic_DNA"/>
</dbReference>
<name>A0AAN9AZV7_9CAEN</name>